<dbReference type="InterPro" id="IPR039011">
    <property type="entry name" value="IRS"/>
</dbReference>
<keyword evidence="1" id="KW-0597">Phosphoprotein</keyword>
<dbReference type="GO" id="GO:0008286">
    <property type="term" value="P:insulin receptor signaling pathway"/>
    <property type="evidence" value="ECO:0007669"/>
    <property type="project" value="InterPro"/>
</dbReference>
<evidence type="ECO:0000313" key="6">
    <source>
        <dbReference type="Proteomes" id="UP000827092"/>
    </source>
</evidence>
<sequence>MGIRQCGLKKHYFVIELLRSSVTRAGELWLETKSDIIAQNMCDVIGNAINTCWKREKFYPLARPRSATSNPISTMRPVAIVQPLTKWLHLLRVEQFLLQWASSDQAGPKDLPAADVAGPSDLPAADVAGPSDPIDYTLPAVFTIKKHVSPRTQGETVDYPAKIRTGDLPHYCYFPGLTVSSRAVVEDVRGGRSYVTVHYRHSKWGKKPAGKVVSVNK</sequence>
<evidence type="ECO:0000256" key="1">
    <source>
        <dbReference type="ARBA" id="ARBA00022553"/>
    </source>
</evidence>
<gene>
    <name evidence="5" type="ORF">JTE90_014176</name>
</gene>
<keyword evidence="2" id="KW-0677">Repeat</keyword>
<evidence type="ECO:0000259" key="4">
    <source>
        <dbReference type="Pfam" id="PF02174"/>
    </source>
</evidence>
<dbReference type="SUPFAM" id="SSF50729">
    <property type="entry name" value="PH domain-like"/>
    <property type="match status" value="1"/>
</dbReference>
<dbReference type="AlphaFoldDB" id="A0AAV6VIS6"/>
<dbReference type="Gene3D" id="2.30.29.30">
    <property type="entry name" value="Pleckstrin-homology domain (PH domain)/Phosphotyrosine-binding domain (PTB)"/>
    <property type="match status" value="1"/>
</dbReference>
<keyword evidence="3" id="KW-0221">Differentiation</keyword>
<evidence type="ECO:0000256" key="3">
    <source>
        <dbReference type="ARBA" id="ARBA00022782"/>
    </source>
</evidence>
<organism evidence="5 6">
    <name type="scientific">Oedothorax gibbosus</name>
    <dbReference type="NCBI Taxonomy" id="931172"/>
    <lineage>
        <taxon>Eukaryota</taxon>
        <taxon>Metazoa</taxon>
        <taxon>Ecdysozoa</taxon>
        <taxon>Arthropoda</taxon>
        <taxon>Chelicerata</taxon>
        <taxon>Arachnida</taxon>
        <taxon>Araneae</taxon>
        <taxon>Araneomorphae</taxon>
        <taxon>Entelegynae</taxon>
        <taxon>Araneoidea</taxon>
        <taxon>Linyphiidae</taxon>
        <taxon>Erigoninae</taxon>
        <taxon>Oedothorax</taxon>
    </lineage>
</organism>
<dbReference type="Proteomes" id="UP000827092">
    <property type="component" value="Unassembled WGS sequence"/>
</dbReference>
<protein>
    <recommendedName>
        <fullName evidence="4">IRS-type PTB domain-containing protein</fullName>
    </recommendedName>
</protein>
<comment type="caution">
    <text evidence="5">The sequence shown here is derived from an EMBL/GenBank/DDBJ whole genome shotgun (WGS) entry which is preliminary data.</text>
</comment>
<evidence type="ECO:0000256" key="2">
    <source>
        <dbReference type="ARBA" id="ARBA00022737"/>
    </source>
</evidence>
<dbReference type="PANTHER" id="PTHR10614">
    <property type="entry name" value="INSULIN RECEPTOR SUBSTRATE"/>
    <property type="match status" value="1"/>
</dbReference>
<reference evidence="5 6" key="1">
    <citation type="journal article" date="2022" name="Nat. Ecol. Evol.">
        <title>A masculinizing supergene underlies an exaggerated male reproductive morph in a spider.</title>
        <authorList>
            <person name="Hendrickx F."/>
            <person name="De Corte Z."/>
            <person name="Sonet G."/>
            <person name="Van Belleghem S.M."/>
            <person name="Kostlbacher S."/>
            <person name="Vangestel C."/>
        </authorList>
    </citation>
    <scope>NUCLEOTIDE SEQUENCE [LARGE SCALE GENOMIC DNA]</scope>
    <source>
        <strain evidence="5">W744_W776</strain>
    </source>
</reference>
<dbReference type="GO" id="GO:0030154">
    <property type="term" value="P:cell differentiation"/>
    <property type="evidence" value="ECO:0007669"/>
    <property type="project" value="UniProtKB-KW"/>
</dbReference>
<dbReference type="EMBL" id="JAFNEN010000067">
    <property type="protein sequence ID" value="KAG8196619.1"/>
    <property type="molecule type" value="Genomic_DNA"/>
</dbReference>
<dbReference type="PANTHER" id="PTHR10614:SF13">
    <property type="entry name" value="INSULIN RECEPTOR SUBSTRATE 1"/>
    <property type="match status" value="1"/>
</dbReference>
<accession>A0AAV6VIS6</accession>
<dbReference type="InterPro" id="IPR011993">
    <property type="entry name" value="PH-like_dom_sf"/>
</dbReference>
<dbReference type="GO" id="GO:0005829">
    <property type="term" value="C:cytosol"/>
    <property type="evidence" value="ECO:0007669"/>
    <property type="project" value="TreeGrafter"/>
</dbReference>
<dbReference type="GO" id="GO:0005158">
    <property type="term" value="F:insulin receptor binding"/>
    <property type="evidence" value="ECO:0007669"/>
    <property type="project" value="InterPro"/>
</dbReference>
<dbReference type="GO" id="GO:0043548">
    <property type="term" value="F:phosphatidylinositol 3-kinase binding"/>
    <property type="evidence" value="ECO:0007669"/>
    <property type="project" value="TreeGrafter"/>
</dbReference>
<evidence type="ECO:0000313" key="5">
    <source>
        <dbReference type="EMBL" id="KAG8196619.1"/>
    </source>
</evidence>
<name>A0AAV6VIS6_9ARAC</name>
<dbReference type="GO" id="GO:0005886">
    <property type="term" value="C:plasma membrane"/>
    <property type="evidence" value="ECO:0007669"/>
    <property type="project" value="TreeGrafter"/>
</dbReference>
<dbReference type="InterPro" id="IPR002404">
    <property type="entry name" value="IRS_PTB"/>
</dbReference>
<keyword evidence="6" id="KW-1185">Reference proteome</keyword>
<feature type="domain" description="IRS-type PTB" evidence="4">
    <location>
        <begin position="2"/>
        <end position="50"/>
    </location>
</feature>
<proteinExistence type="predicted"/>
<dbReference type="Pfam" id="PF02174">
    <property type="entry name" value="IRS"/>
    <property type="match status" value="1"/>
</dbReference>